<dbReference type="HOGENOM" id="CLU_106681_1_0_5"/>
<dbReference type="eggNOG" id="COG2014">
    <property type="taxonomic scope" value="Bacteria"/>
</dbReference>
<protein>
    <submittedName>
        <fullName evidence="2">Molybdenum ABC transporter ATP-binding protein</fullName>
    </submittedName>
</protein>
<gene>
    <name evidence="2" type="ordered locus">Rru_A0135</name>
</gene>
<evidence type="ECO:0000313" key="3">
    <source>
        <dbReference type="Proteomes" id="UP000001929"/>
    </source>
</evidence>
<organism evidence="2 3">
    <name type="scientific">Rhodospirillum rubrum (strain ATCC 11170 / ATH 1.1.1 / DSM 467 / LMG 4362 / NCIMB 8255 / S1)</name>
    <dbReference type="NCBI Taxonomy" id="269796"/>
    <lineage>
        <taxon>Bacteria</taxon>
        <taxon>Pseudomonadati</taxon>
        <taxon>Pseudomonadota</taxon>
        <taxon>Alphaproteobacteria</taxon>
        <taxon>Rhodospirillales</taxon>
        <taxon>Rhodospirillaceae</taxon>
        <taxon>Rhodospirillum</taxon>
    </lineage>
</organism>
<feature type="compositionally biased region" description="Polar residues" evidence="1">
    <location>
        <begin position="1"/>
        <end position="12"/>
    </location>
</feature>
<sequence length="191" mass="20258">MTETAITGQTTGPAEDDSHPHPLRAAALVFGEGDGAGDLLEAFARRLMAQGVRVGGLVQRTEKKCGMRFLVDLESGARFPISQDLGKGSESCTIDAEGMAEATAVLRRALDDPPELLIVNKFGRLECEGEGLAAEALEAMAGGLAVLTTVDRKYLDAFEAVTGGLVARLAVDAEALERWWRSSGSPDRRAE</sequence>
<dbReference type="PATRIC" id="fig|269796.9.peg.190"/>
<reference evidence="2 3" key="1">
    <citation type="journal article" date="2011" name="Stand. Genomic Sci.">
        <title>Complete genome sequence of Rhodospirillum rubrum type strain (S1).</title>
        <authorList>
            <person name="Munk A.C."/>
            <person name="Copeland A."/>
            <person name="Lucas S."/>
            <person name="Lapidus A."/>
            <person name="Del Rio T.G."/>
            <person name="Barry K."/>
            <person name="Detter J.C."/>
            <person name="Hammon N."/>
            <person name="Israni S."/>
            <person name="Pitluck S."/>
            <person name="Brettin T."/>
            <person name="Bruce D."/>
            <person name="Han C."/>
            <person name="Tapia R."/>
            <person name="Gilna P."/>
            <person name="Schmutz J."/>
            <person name="Larimer F."/>
            <person name="Land M."/>
            <person name="Kyrpides N.C."/>
            <person name="Mavromatis K."/>
            <person name="Richardson P."/>
            <person name="Rohde M."/>
            <person name="Goker M."/>
            <person name="Klenk H.P."/>
            <person name="Zhang Y."/>
            <person name="Roberts G.P."/>
            <person name="Reslewic S."/>
            <person name="Schwartz D.C."/>
        </authorList>
    </citation>
    <scope>NUCLEOTIDE SEQUENCE [LARGE SCALE GENOMIC DNA]</scope>
    <source>
        <strain evidence="3">ATCC 11170 / ATH 1.1.1 / DSM 467 / LMG 4362 / NCIMB 8255 / S1</strain>
    </source>
</reference>
<dbReference type="AlphaFoldDB" id="Q2RY55"/>
<dbReference type="GO" id="GO:0005524">
    <property type="term" value="F:ATP binding"/>
    <property type="evidence" value="ECO:0007669"/>
    <property type="project" value="UniProtKB-KW"/>
</dbReference>
<name>Q2RY55_RHORT</name>
<evidence type="ECO:0000256" key="1">
    <source>
        <dbReference type="SAM" id="MobiDB-lite"/>
    </source>
</evidence>
<dbReference type="EnsemblBacteria" id="ABC20940">
    <property type="protein sequence ID" value="ABC20940"/>
    <property type="gene ID" value="Rru_A0135"/>
</dbReference>
<dbReference type="KEGG" id="rru:Rru_A0135"/>
<keyword evidence="3" id="KW-1185">Reference proteome</keyword>
<dbReference type="InterPro" id="IPR018912">
    <property type="entry name" value="DUF2478"/>
</dbReference>
<evidence type="ECO:0000313" key="2">
    <source>
        <dbReference type="EMBL" id="ABC20940.1"/>
    </source>
</evidence>
<dbReference type="RefSeq" id="WP_011387896.1">
    <property type="nucleotide sequence ID" value="NC_007643.1"/>
</dbReference>
<proteinExistence type="predicted"/>
<dbReference type="Pfam" id="PF10649">
    <property type="entry name" value="DUF2478"/>
    <property type="match status" value="1"/>
</dbReference>
<dbReference type="EMBL" id="CP000230">
    <property type="protein sequence ID" value="ABC20940.1"/>
    <property type="molecule type" value="Genomic_DNA"/>
</dbReference>
<dbReference type="PhylomeDB" id="Q2RY55"/>
<accession>Q2RY55</accession>
<feature type="region of interest" description="Disordered" evidence="1">
    <location>
        <begin position="1"/>
        <end position="20"/>
    </location>
</feature>
<dbReference type="Proteomes" id="UP000001929">
    <property type="component" value="Chromosome"/>
</dbReference>
<keyword evidence="2" id="KW-0547">Nucleotide-binding</keyword>
<keyword evidence="2" id="KW-0067">ATP-binding</keyword>
<dbReference type="STRING" id="269796.Rru_A0135"/>